<proteinExistence type="predicted"/>
<dbReference type="OrthoDB" id="1069523at2759"/>
<dbReference type="GeneID" id="9685958"/>
<sequence>MKTPDSKPAKRRHAAATPPTTRPTPPPPRPPTFGEVLPLAVSMTKALRVAARRDAERRKRELRALGELRRRLDAACVAAEDAAAEGDVVGRRGGSARSALLLRAAWVTGDDGDGDDDGGGSDDFRFLRRARAYRLAKLTTTTTTTTKPSAPPARGGAMKPPASEPSRSATRAKDVARAVDDAPDAFVAAELLLEVVGVGDGDEGEGGGGDPRVVPLPEETLREYVAGAVRVIAAAASRDRDDRERAARATGGRRAAGAANAAGGAASATALARDVAGALLDASLALRERRDDGGGDATFIAAAAAPIAIAIDAIVRDARASFAAELLTAAASTIEARFKDAFEPVPIRAGVAVVAPATPRLSRAIESPIEEALVACDRLESSGVAFAVAERVVARFGRVLLTLVPVRPRRRGERRSLRTFSPGGASLRPSLEFNPDTPRCLSFPLLTPLNSTPTFARMDPRPSSAASDAPPPHARRPTPRPATSRPRRRR</sequence>
<feature type="region of interest" description="Disordered" evidence="1">
    <location>
        <begin position="1"/>
        <end position="35"/>
    </location>
</feature>
<dbReference type="Proteomes" id="UP000001876">
    <property type="component" value="Unassembled WGS sequence"/>
</dbReference>
<dbReference type="KEGG" id="mpp:MICPUCDRAFT_60432"/>
<keyword evidence="3" id="KW-1185">Reference proteome</keyword>
<evidence type="ECO:0000313" key="2">
    <source>
        <dbReference type="EMBL" id="EEH55592.1"/>
    </source>
</evidence>
<gene>
    <name evidence="2" type="ORF">MICPUCDRAFT_60432</name>
</gene>
<feature type="region of interest" description="Disordered" evidence="1">
    <location>
        <begin position="137"/>
        <end position="176"/>
    </location>
</feature>
<feature type="compositionally biased region" description="Pro residues" evidence="1">
    <location>
        <begin position="20"/>
        <end position="31"/>
    </location>
</feature>
<dbReference type="EMBL" id="GG663742">
    <property type="protein sequence ID" value="EEH55592.1"/>
    <property type="molecule type" value="Genomic_DNA"/>
</dbReference>
<name>C1MY77_MICPC</name>
<evidence type="ECO:0000256" key="1">
    <source>
        <dbReference type="SAM" id="MobiDB-lite"/>
    </source>
</evidence>
<feature type="region of interest" description="Disordered" evidence="1">
    <location>
        <begin position="451"/>
        <end position="490"/>
    </location>
</feature>
<accession>C1MY77</accession>
<dbReference type="AlphaFoldDB" id="C1MY77"/>
<feature type="region of interest" description="Disordered" evidence="1">
    <location>
        <begin position="414"/>
        <end position="433"/>
    </location>
</feature>
<evidence type="ECO:0000313" key="3">
    <source>
        <dbReference type="Proteomes" id="UP000001876"/>
    </source>
</evidence>
<protein>
    <submittedName>
        <fullName evidence="2">Predicted protein</fullName>
    </submittedName>
</protein>
<reference evidence="2 3" key="1">
    <citation type="journal article" date="2009" name="Science">
        <title>Green evolution and dynamic adaptations revealed by genomes of the marine picoeukaryotes Micromonas.</title>
        <authorList>
            <person name="Worden A.Z."/>
            <person name="Lee J.H."/>
            <person name="Mock T."/>
            <person name="Rouze P."/>
            <person name="Simmons M.P."/>
            <person name="Aerts A.L."/>
            <person name="Allen A.E."/>
            <person name="Cuvelier M.L."/>
            <person name="Derelle E."/>
            <person name="Everett M.V."/>
            <person name="Foulon E."/>
            <person name="Grimwood J."/>
            <person name="Gundlach H."/>
            <person name="Henrissat B."/>
            <person name="Napoli C."/>
            <person name="McDonald S.M."/>
            <person name="Parker M.S."/>
            <person name="Rombauts S."/>
            <person name="Salamov A."/>
            <person name="Von Dassow P."/>
            <person name="Badger J.H."/>
            <person name="Coutinho P.M."/>
            <person name="Demir E."/>
            <person name="Dubchak I."/>
            <person name="Gentemann C."/>
            <person name="Eikrem W."/>
            <person name="Gready J.E."/>
            <person name="John U."/>
            <person name="Lanier W."/>
            <person name="Lindquist E.A."/>
            <person name="Lucas S."/>
            <person name="Mayer K.F."/>
            <person name="Moreau H."/>
            <person name="Not F."/>
            <person name="Otillar R."/>
            <person name="Panaud O."/>
            <person name="Pangilinan J."/>
            <person name="Paulsen I."/>
            <person name="Piegu B."/>
            <person name="Poliakov A."/>
            <person name="Robbens S."/>
            <person name="Schmutz J."/>
            <person name="Toulza E."/>
            <person name="Wyss T."/>
            <person name="Zelensky A."/>
            <person name="Zhou K."/>
            <person name="Armbrust E.V."/>
            <person name="Bhattacharya D."/>
            <person name="Goodenough U.W."/>
            <person name="Van de Peer Y."/>
            <person name="Grigoriev I.V."/>
        </authorList>
    </citation>
    <scope>NUCLEOTIDE SEQUENCE [LARGE SCALE GENOMIC DNA]</scope>
    <source>
        <strain evidence="2 3">CCMP1545</strain>
    </source>
</reference>
<feature type="compositionally biased region" description="Low complexity" evidence="1">
    <location>
        <begin position="137"/>
        <end position="146"/>
    </location>
</feature>
<dbReference type="RefSeq" id="XP_003060823.1">
    <property type="nucleotide sequence ID" value="XM_003060777.1"/>
</dbReference>
<organism evidence="3">
    <name type="scientific">Micromonas pusilla (strain CCMP1545)</name>
    <name type="common">Picoplanktonic green alga</name>
    <dbReference type="NCBI Taxonomy" id="564608"/>
    <lineage>
        <taxon>Eukaryota</taxon>
        <taxon>Viridiplantae</taxon>
        <taxon>Chlorophyta</taxon>
        <taxon>Mamiellophyceae</taxon>
        <taxon>Mamiellales</taxon>
        <taxon>Mamiellaceae</taxon>
        <taxon>Micromonas</taxon>
    </lineage>
</organism>